<dbReference type="Proteomes" id="UP000269289">
    <property type="component" value="Unassembled WGS sequence"/>
</dbReference>
<dbReference type="EMBL" id="RFFI01000151">
    <property type="protein sequence ID" value="RMI03730.1"/>
    <property type="molecule type" value="Genomic_DNA"/>
</dbReference>
<protein>
    <submittedName>
        <fullName evidence="2">Uncharacterized protein</fullName>
    </submittedName>
</protein>
<feature type="region of interest" description="Disordered" evidence="1">
    <location>
        <begin position="1"/>
        <end position="108"/>
    </location>
</feature>
<dbReference type="RefSeq" id="WP_233571849.1">
    <property type="nucleotide sequence ID" value="NZ_RFFI01000151.1"/>
</dbReference>
<organism evidence="2 3">
    <name type="scientific">Cellulomonas triticagri</name>
    <dbReference type="NCBI Taxonomy" id="2483352"/>
    <lineage>
        <taxon>Bacteria</taxon>
        <taxon>Bacillati</taxon>
        <taxon>Actinomycetota</taxon>
        <taxon>Actinomycetes</taxon>
        <taxon>Micrococcales</taxon>
        <taxon>Cellulomonadaceae</taxon>
        <taxon>Cellulomonas</taxon>
    </lineage>
</organism>
<accession>A0A3M2IVN1</accession>
<reference evidence="2 3" key="1">
    <citation type="submission" date="2018-10" db="EMBL/GenBank/DDBJ databases">
        <title>Isolation, diversity and antifungal activity of actinobacteria from wheat.</title>
        <authorList>
            <person name="Han C."/>
        </authorList>
    </citation>
    <scope>NUCLEOTIDE SEQUENCE [LARGE SCALE GENOMIC DNA]</scope>
    <source>
        <strain evidence="2 3">NEAU-YY56</strain>
    </source>
</reference>
<proteinExistence type="predicted"/>
<name>A0A3M2IVN1_9CELL</name>
<feature type="compositionally biased region" description="Basic residues" evidence="1">
    <location>
        <begin position="90"/>
        <end position="99"/>
    </location>
</feature>
<dbReference type="AlphaFoldDB" id="A0A3M2IVN1"/>
<evidence type="ECO:0000313" key="3">
    <source>
        <dbReference type="Proteomes" id="UP000269289"/>
    </source>
</evidence>
<evidence type="ECO:0000256" key="1">
    <source>
        <dbReference type="SAM" id="MobiDB-lite"/>
    </source>
</evidence>
<evidence type="ECO:0000313" key="2">
    <source>
        <dbReference type="EMBL" id="RMI03730.1"/>
    </source>
</evidence>
<sequence length="108" mass="11342">MTRHLVRPTIFVRRRRRTTPDTATTTPGAAFGLPTHTPPDAPEAEPPTETRSSEAQGAAVVAVATPPRGRRGGGADPVGTHTLTVTGARSSRRERRRAVRAAADAVAA</sequence>
<feature type="non-terminal residue" evidence="2">
    <location>
        <position position="108"/>
    </location>
</feature>
<keyword evidence="3" id="KW-1185">Reference proteome</keyword>
<feature type="compositionally biased region" description="Basic residues" evidence="1">
    <location>
        <begin position="1"/>
        <end position="17"/>
    </location>
</feature>
<feature type="compositionally biased region" description="Pro residues" evidence="1">
    <location>
        <begin position="36"/>
        <end position="45"/>
    </location>
</feature>
<gene>
    <name evidence="2" type="ORF">EBM89_18600</name>
</gene>
<comment type="caution">
    <text evidence="2">The sequence shown here is derived from an EMBL/GenBank/DDBJ whole genome shotgun (WGS) entry which is preliminary data.</text>
</comment>